<evidence type="ECO:0000313" key="2">
    <source>
        <dbReference type="Proteomes" id="UP000631670"/>
    </source>
</evidence>
<accession>A0ABR9HR24</accession>
<dbReference type="RefSeq" id="WP_086864164.1">
    <property type="nucleotide sequence ID" value="NZ_JADBEG010000001.1"/>
</dbReference>
<proteinExistence type="predicted"/>
<comment type="caution">
    <text evidence="1">The sequence shown here is derived from an EMBL/GenBank/DDBJ whole genome shotgun (WGS) entry which is preliminary data.</text>
</comment>
<sequence>MNVGDQVVFLDDEPELNLPEGSPATVTAFHEPDYIEFQLADGRVFTSLESSLGPAPTACPPLLTSAARSAAAAMDPGE</sequence>
<dbReference type="Proteomes" id="UP000631670">
    <property type="component" value="Unassembled WGS sequence"/>
</dbReference>
<keyword evidence="2" id="KW-1185">Reference proteome</keyword>
<protein>
    <submittedName>
        <fullName evidence="1">Uncharacterized protein</fullName>
    </submittedName>
</protein>
<dbReference type="EMBL" id="JADBEG010000001">
    <property type="protein sequence ID" value="MBE1493207.1"/>
    <property type="molecule type" value="Genomic_DNA"/>
</dbReference>
<gene>
    <name evidence="1" type="ORF">H4696_000307</name>
</gene>
<name>A0ABR9HR24_9PSEU</name>
<organism evidence="1 2">
    <name type="scientific">Amycolatopsis lexingtonensis</name>
    <dbReference type="NCBI Taxonomy" id="218822"/>
    <lineage>
        <taxon>Bacteria</taxon>
        <taxon>Bacillati</taxon>
        <taxon>Actinomycetota</taxon>
        <taxon>Actinomycetes</taxon>
        <taxon>Pseudonocardiales</taxon>
        <taxon>Pseudonocardiaceae</taxon>
        <taxon>Amycolatopsis</taxon>
    </lineage>
</organism>
<evidence type="ECO:0000313" key="1">
    <source>
        <dbReference type="EMBL" id="MBE1493207.1"/>
    </source>
</evidence>
<reference evidence="1 2" key="1">
    <citation type="submission" date="2020-10" db="EMBL/GenBank/DDBJ databases">
        <title>Sequencing the genomes of 1000 actinobacteria strains.</title>
        <authorList>
            <person name="Klenk H.-P."/>
        </authorList>
    </citation>
    <scope>NUCLEOTIDE SEQUENCE [LARGE SCALE GENOMIC DNA]</scope>
    <source>
        <strain evidence="1 2">DSM 44653</strain>
    </source>
</reference>